<dbReference type="Proteomes" id="UP000014137">
    <property type="component" value="Unassembled WGS sequence"/>
</dbReference>
<organism evidence="1 2">
    <name type="scientific">Amycolatopsis azurea DSM 43854</name>
    <dbReference type="NCBI Taxonomy" id="1238180"/>
    <lineage>
        <taxon>Bacteria</taxon>
        <taxon>Bacillati</taxon>
        <taxon>Actinomycetota</taxon>
        <taxon>Actinomycetes</taxon>
        <taxon>Pseudonocardiales</taxon>
        <taxon>Pseudonocardiaceae</taxon>
        <taxon>Amycolatopsis</taxon>
    </lineage>
</organism>
<dbReference type="AlphaFoldDB" id="M2NK59"/>
<dbReference type="EMBL" id="ANMG01000094">
    <property type="protein sequence ID" value="EMD22524.1"/>
    <property type="molecule type" value="Genomic_DNA"/>
</dbReference>
<evidence type="ECO:0000313" key="2">
    <source>
        <dbReference type="Proteomes" id="UP000014137"/>
    </source>
</evidence>
<dbReference type="PATRIC" id="fig|1238180.3.peg.7772"/>
<reference evidence="1 2" key="1">
    <citation type="submission" date="2012-10" db="EMBL/GenBank/DDBJ databases">
        <title>Genome assembly of Amycolatopsis azurea DSM 43854.</title>
        <authorList>
            <person name="Khatri I."/>
            <person name="Kaur I."/>
            <person name="Subramanian S."/>
            <person name="Mayilraj S."/>
        </authorList>
    </citation>
    <scope>NUCLEOTIDE SEQUENCE [LARGE SCALE GENOMIC DNA]</scope>
    <source>
        <strain evidence="1 2">DSM 43854</strain>
    </source>
</reference>
<accession>M2NK59</accession>
<proteinExistence type="predicted"/>
<comment type="caution">
    <text evidence="1">The sequence shown here is derived from an EMBL/GenBank/DDBJ whole genome shotgun (WGS) entry which is preliminary data.</text>
</comment>
<protein>
    <submittedName>
        <fullName evidence="1">Uncharacterized protein</fullName>
    </submittedName>
</protein>
<sequence length="138" mass="15062">MALGGSGHRLGHAYQYELLWYASTRSAAVRFVTPGFRVLASLKCASSSRSGNSQSILSRSGQQIDADGVLESERTCIHGRRPWMVVRQNTKSPAPSGVRVGALFRRAGSADRRGMVRAQRRAGAPRRGWRPALCLPAR</sequence>
<gene>
    <name evidence="1" type="ORF">C791_8386</name>
</gene>
<name>M2NK59_9PSEU</name>
<evidence type="ECO:0000313" key="1">
    <source>
        <dbReference type="EMBL" id="EMD22524.1"/>
    </source>
</evidence>